<reference evidence="2 3" key="1">
    <citation type="submission" date="2019-01" db="EMBL/GenBank/DDBJ databases">
        <title>Chengkuizengella sp. nov., isolated from deep-sea sediment of East Pacific Ocean.</title>
        <authorList>
            <person name="Yang J."/>
            <person name="Lai Q."/>
            <person name="Shao Z."/>
        </authorList>
    </citation>
    <scope>NUCLEOTIDE SEQUENCE [LARGE SCALE GENOMIC DNA]</scope>
    <source>
        <strain evidence="2 3">YPA3-1-1</strain>
    </source>
</reference>
<dbReference type="InterPro" id="IPR012349">
    <property type="entry name" value="Split_barrel_FMN-bd"/>
</dbReference>
<protein>
    <recommendedName>
        <fullName evidence="1">Pyridoxamine 5'-phosphate oxidase N-terminal domain-containing protein</fullName>
    </recommendedName>
</protein>
<dbReference type="OrthoDB" id="2381603at2"/>
<dbReference type="RefSeq" id="WP_160646203.1">
    <property type="nucleotide sequence ID" value="NZ_SIJB01000024.1"/>
</dbReference>
<keyword evidence="3" id="KW-1185">Reference proteome</keyword>
<dbReference type="Gene3D" id="2.30.110.10">
    <property type="entry name" value="Electron Transport, Fmn-binding Protein, Chain A"/>
    <property type="match status" value="1"/>
</dbReference>
<sequence length="150" mass="17072">MTDMMSELNETIFSQLQKEKLVLLHTVDDESGTPTSSVISWTYAMDPKTVRFAVDQRSRIVNNVKNNKLVSLTSFVSATVYEIAGSAEIITEEMEEVPFKLACIEIKIKSVRDVMFYGARISTEPEYEKTYDKRAAEKLDNQVFEAIKKS</sequence>
<feature type="domain" description="Pyridoxamine 5'-phosphate oxidase N-terminal" evidence="1">
    <location>
        <begin position="9"/>
        <end position="97"/>
    </location>
</feature>
<dbReference type="EMBL" id="SIJB01000024">
    <property type="protein sequence ID" value="NBI29398.1"/>
    <property type="molecule type" value="Genomic_DNA"/>
</dbReference>
<gene>
    <name evidence="2" type="ORF">ERL59_10540</name>
</gene>
<evidence type="ECO:0000313" key="3">
    <source>
        <dbReference type="Proteomes" id="UP000448943"/>
    </source>
</evidence>
<evidence type="ECO:0000259" key="1">
    <source>
        <dbReference type="Pfam" id="PF01243"/>
    </source>
</evidence>
<name>A0A6N9Q3L4_9BACL</name>
<organism evidence="2 3">
    <name type="scientific">Chengkuizengella marina</name>
    <dbReference type="NCBI Taxonomy" id="2507566"/>
    <lineage>
        <taxon>Bacteria</taxon>
        <taxon>Bacillati</taxon>
        <taxon>Bacillota</taxon>
        <taxon>Bacilli</taxon>
        <taxon>Bacillales</taxon>
        <taxon>Paenibacillaceae</taxon>
        <taxon>Chengkuizengella</taxon>
    </lineage>
</organism>
<comment type="caution">
    <text evidence="2">The sequence shown here is derived from an EMBL/GenBank/DDBJ whole genome shotgun (WGS) entry which is preliminary data.</text>
</comment>
<dbReference type="InterPro" id="IPR011576">
    <property type="entry name" value="Pyridox_Oxase_N"/>
</dbReference>
<dbReference type="SUPFAM" id="SSF50475">
    <property type="entry name" value="FMN-binding split barrel"/>
    <property type="match status" value="1"/>
</dbReference>
<dbReference type="Pfam" id="PF01243">
    <property type="entry name" value="PNPOx_N"/>
    <property type="match status" value="1"/>
</dbReference>
<dbReference type="Proteomes" id="UP000448943">
    <property type="component" value="Unassembled WGS sequence"/>
</dbReference>
<accession>A0A6N9Q3L4</accession>
<evidence type="ECO:0000313" key="2">
    <source>
        <dbReference type="EMBL" id="NBI29398.1"/>
    </source>
</evidence>
<dbReference type="AlphaFoldDB" id="A0A6N9Q3L4"/>
<proteinExistence type="predicted"/>
<dbReference type="NCBIfam" id="NF005232">
    <property type="entry name" value="PRK06733.1"/>
    <property type="match status" value="1"/>
</dbReference>